<evidence type="ECO:0000256" key="6">
    <source>
        <dbReference type="ARBA" id="ARBA00022989"/>
    </source>
</evidence>
<feature type="transmembrane region" description="Helical" evidence="8">
    <location>
        <begin position="86"/>
        <end position="108"/>
    </location>
</feature>
<reference evidence="11" key="1">
    <citation type="journal article" date="2019" name="Int. J. Syst. Evol. Microbiol.">
        <title>The Global Catalogue of Microorganisms (GCM) 10K type strain sequencing project: providing services to taxonomists for standard genome sequencing and annotation.</title>
        <authorList>
            <consortium name="The Broad Institute Genomics Platform"/>
            <consortium name="The Broad Institute Genome Sequencing Center for Infectious Disease"/>
            <person name="Wu L."/>
            <person name="Ma J."/>
        </authorList>
    </citation>
    <scope>NUCLEOTIDE SEQUENCE [LARGE SCALE GENOMIC DNA]</scope>
    <source>
        <strain evidence="11">DT72</strain>
    </source>
</reference>
<evidence type="ECO:0000256" key="1">
    <source>
        <dbReference type="ARBA" id="ARBA00004651"/>
    </source>
</evidence>
<feature type="domain" description="Glycosyltransferase RgtA/B/C/D-like" evidence="9">
    <location>
        <begin position="89"/>
        <end position="230"/>
    </location>
</feature>
<keyword evidence="4 10" id="KW-0808">Transferase</keyword>
<gene>
    <name evidence="10" type="ORF">ACFSJG_24820</name>
</gene>
<sequence length="552" mass="59805">MRILRSPALVVYLLSAALYFVVGYVLAVHYHVMLGDALSRVQSAQGVLFSRDPHLASIGFIFTPMTALVEVPLTALNSWFPSLTRYGMAGVIMSSVFMAGAAVQIWAIGGDRGVPRWQQVAVTVLFAVNPMIVFYGATGMSEAPFVFLMCWATRRLIRWTSTDDVHDLIGAGIALGLAYLTRYDAVVPTAFGAVFVAIVTWRRAKVNRWQTAFLDGVILAAPAFLAFVAWAATSWLLTGQAFAQFTSEYGNSAIIEQSGGAAESGPATIAYSAAEILVLAPALPLLVPAVVVLATRRRDLEVLAATLMFGSVLLFQTVSYATGTTFPFLRFYICIIPLVCIYAHQIRAPRGQIAARRPGVFNAPRETGGPSMRIAAAVAVALLVVSLPVTTVLMESRSLSVQQYAVGALLPFDPQEGLEMDRQLSILESFSTEREIADRLDAMDLPDGSILVDTLYGFAVVAASNYPKRFVLPSDRDFISVLSDPASHGVRYLLTVPNEGRGTADAVNRRYPTVYENGAQISMLDLDVPNDGADQPDWRLYRVLDTPGGDSE</sequence>
<accession>A0ABW4PBS5</accession>
<evidence type="ECO:0000259" key="9">
    <source>
        <dbReference type="Pfam" id="PF13231"/>
    </source>
</evidence>
<name>A0ABW4PBS5_9NOCA</name>
<keyword evidence="6 8" id="KW-1133">Transmembrane helix</keyword>
<dbReference type="InterPro" id="IPR050297">
    <property type="entry name" value="LipidA_mod_glycosyltrf_83"/>
</dbReference>
<feature type="transmembrane region" description="Helical" evidence="8">
    <location>
        <begin position="328"/>
        <end position="346"/>
    </location>
</feature>
<comment type="subcellular location">
    <subcellularLocation>
        <location evidence="1">Cell membrane</location>
        <topology evidence="1">Multi-pass membrane protein</topology>
    </subcellularLocation>
</comment>
<feature type="transmembrane region" description="Helical" evidence="8">
    <location>
        <begin position="12"/>
        <end position="34"/>
    </location>
</feature>
<dbReference type="GO" id="GO:0016757">
    <property type="term" value="F:glycosyltransferase activity"/>
    <property type="evidence" value="ECO:0007669"/>
    <property type="project" value="UniProtKB-KW"/>
</dbReference>
<dbReference type="PANTHER" id="PTHR33908:SF11">
    <property type="entry name" value="MEMBRANE PROTEIN"/>
    <property type="match status" value="1"/>
</dbReference>
<feature type="transmembrane region" description="Helical" evidence="8">
    <location>
        <begin position="185"/>
        <end position="201"/>
    </location>
</feature>
<organism evidence="10 11">
    <name type="scientific">Rhodococcus gannanensis</name>
    <dbReference type="NCBI Taxonomy" id="1960308"/>
    <lineage>
        <taxon>Bacteria</taxon>
        <taxon>Bacillati</taxon>
        <taxon>Actinomycetota</taxon>
        <taxon>Actinomycetes</taxon>
        <taxon>Mycobacteriales</taxon>
        <taxon>Nocardiaceae</taxon>
        <taxon>Rhodococcus</taxon>
    </lineage>
</organism>
<feature type="transmembrane region" description="Helical" evidence="8">
    <location>
        <begin position="120"/>
        <end position="138"/>
    </location>
</feature>
<evidence type="ECO:0000256" key="5">
    <source>
        <dbReference type="ARBA" id="ARBA00022692"/>
    </source>
</evidence>
<evidence type="ECO:0000313" key="11">
    <source>
        <dbReference type="Proteomes" id="UP001597286"/>
    </source>
</evidence>
<comment type="caution">
    <text evidence="10">The sequence shown here is derived from an EMBL/GenBank/DDBJ whole genome shotgun (WGS) entry which is preliminary data.</text>
</comment>
<protein>
    <submittedName>
        <fullName evidence="10">ArnT family glycosyltransferase</fullName>
        <ecNumber evidence="10">2.4.-.-</ecNumber>
    </submittedName>
</protein>
<feature type="transmembrane region" description="Helical" evidence="8">
    <location>
        <begin position="213"/>
        <end position="237"/>
    </location>
</feature>
<feature type="transmembrane region" description="Helical" evidence="8">
    <location>
        <begin position="302"/>
        <end position="322"/>
    </location>
</feature>
<dbReference type="Pfam" id="PF13231">
    <property type="entry name" value="PMT_2"/>
    <property type="match status" value="1"/>
</dbReference>
<dbReference type="PANTHER" id="PTHR33908">
    <property type="entry name" value="MANNOSYLTRANSFERASE YKCB-RELATED"/>
    <property type="match status" value="1"/>
</dbReference>
<dbReference type="EC" id="2.4.-.-" evidence="10"/>
<dbReference type="InterPro" id="IPR038731">
    <property type="entry name" value="RgtA/B/C-like"/>
</dbReference>
<feature type="transmembrane region" description="Helical" evidence="8">
    <location>
        <begin position="276"/>
        <end position="295"/>
    </location>
</feature>
<evidence type="ECO:0000256" key="7">
    <source>
        <dbReference type="ARBA" id="ARBA00023136"/>
    </source>
</evidence>
<dbReference type="RefSeq" id="WP_378487882.1">
    <property type="nucleotide sequence ID" value="NZ_JBHUFB010000020.1"/>
</dbReference>
<keyword evidence="7 8" id="KW-0472">Membrane</keyword>
<keyword evidence="5 8" id="KW-0812">Transmembrane</keyword>
<evidence type="ECO:0000256" key="2">
    <source>
        <dbReference type="ARBA" id="ARBA00022475"/>
    </source>
</evidence>
<keyword evidence="3 10" id="KW-0328">Glycosyltransferase</keyword>
<proteinExistence type="predicted"/>
<evidence type="ECO:0000256" key="8">
    <source>
        <dbReference type="SAM" id="Phobius"/>
    </source>
</evidence>
<dbReference type="Proteomes" id="UP001597286">
    <property type="component" value="Unassembled WGS sequence"/>
</dbReference>
<evidence type="ECO:0000256" key="3">
    <source>
        <dbReference type="ARBA" id="ARBA00022676"/>
    </source>
</evidence>
<feature type="transmembrane region" description="Helical" evidence="8">
    <location>
        <begin position="374"/>
        <end position="394"/>
    </location>
</feature>
<evidence type="ECO:0000256" key="4">
    <source>
        <dbReference type="ARBA" id="ARBA00022679"/>
    </source>
</evidence>
<evidence type="ECO:0000313" key="10">
    <source>
        <dbReference type="EMBL" id="MFD1815456.1"/>
    </source>
</evidence>
<keyword evidence="11" id="KW-1185">Reference proteome</keyword>
<keyword evidence="2" id="KW-1003">Cell membrane</keyword>
<dbReference type="EMBL" id="JBHUFB010000020">
    <property type="protein sequence ID" value="MFD1815456.1"/>
    <property type="molecule type" value="Genomic_DNA"/>
</dbReference>